<evidence type="ECO:0000256" key="6">
    <source>
        <dbReference type="PROSITE-ProRule" id="PRU00076"/>
    </source>
</evidence>
<gene>
    <name evidence="9" type="ORF">EB796_001219</name>
</gene>
<feature type="domain" description="EGF-like" evidence="8">
    <location>
        <begin position="150"/>
        <end position="186"/>
    </location>
</feature>
<dbReference type="InterPro" id="IPR000152">
    <property type="entry name" value="EGF-type_Asp/Asn_hydroxyl_site"/>
</dbReference>
<dbReference type="InterPro" id="IPR013032">
    <property type="entry name" value="EGF-like_CS"/>
</dbReference>
<dbReference type="InterPro" id="IPR018097">
    <property type="entry name" value="EGF_Ca-bd_CS"/>
</dbReference>
<dbReference type="FunFam" id="2.10.25.10:FF:000472">
    <property type="entry name" value="Uncharacterized protein, isoform A"/>
    <property type="match status" value="1"/>
</dbReference>
<dbReference type="Pfam" id="PF00008">
    <property type="entry name" value="EGF"/>
    <property type="match status" value="4"/>
</dbReference>
<comment type="caution">
    <text evidence="6">Lacks conserved residue(s) required for the propagation of feature annotation.</text>
</comment>
<dbReference type="FunFam" id="2.10.25.10:FF:000006">
    <property type="entry name" value="Versican core protein-like isoform 1"/>
    <property type="match status" value="1"/>
</dbReference>
<reference evidence="9" key="1">
    <citation type="submission" date="2020-06" db="EMBL/GenBank/DDBJ databases">
        <title>Draft genome of Bugula neritina, a colonial animal packing powerful symbionts and potential medicines.</title>
        <authorList>
            <person name="Rayko M."/>
        </authorList>
    </citation>
    <scope>NUCLEOTIDE SEQUENCE [LARGE SCALE GENOMIC DNA]</scope>
    <source>
        <strain evidence="9">Kwan_BN1</strain>
    </source>
</reference>
<protein>
    <submittedName>
        <fullName evidence="9">SLIT2</fullName>
    </submittedName>
</protein>
<keyword evidence="5" id="KW-0325">Glycoprotein</keyword>
<feature type="disulfide bond" evidence="6">
    <location>
        <begin position="138"/>
        <end position="147"/>
    </location>
</feature>
<name>A0A7J7KQI9_BUGNE</name>
<dbReference type="PROSITE" id="PS01187">
    <property type="entry name" value="EGF_CA"/>
    <property type="match status" value="2"/>
</dbReference>
<dbReference type="EMBL" id="VXIV02000139">
    <property type="protein sequence ID" value="KAF6040437.1"/>
    <property type="molecule type" value="Genomic_DNA"/>
</dbReference>
<dbReference type="SUPFAM" id="SSF57184">
    <property type="entry name" value="Growth factor receptor domain"/>
    <property type="match status" value="1"/>
</dbReference>
<evidence type="ECO:0000256" key="5">
    <source>
        <dbReference type="ARBA" id="ARBA00023180"/>
    </source>
</evidence>
<dbReference type="PROSITE" id="PS50026">
    <property type="entry name" value="EGF_3"/>
    <property type="match status" value="5"/>
</dbReference>
<dbReference type="PANTHER" id="PTHR12916:SF10">
    <property type="entry name" value="NEUROGENIC LOCUS NOTCH HOMOLOG PROTEIN 2 PRECURSOR"/>
    <property type="match status" value="1"/>
</dbReference>
<dbReference type="PROSITE" id="PS01186">
    <property type="entry name" value="EGF_2"/>
    <property type="match status" value="2"/>
</dbReference>
<dbReference type="Proteomes" id="UP000593567">
    <property type="component" value="Unassembled WGS sequence"/>
</dbReference>
<evidence type="ECO:0000313" key="9">
    <source>
        <dbReference type="EMBL" id="KAF6040437.1"/>
    </source>
</evidence>
<evidence type="ECO:0000313" key="10">
    <source>
        <dbReference type="Proteomes" id="UP000593567"/>
    </source>
</evidence>
<evidence type="ECO:0000256" key="1">
    <source>
        <dbReference type="ARBA" id="ARBA00022536"/>
    </source>
</evidence>
<feature type="transmembrane region" description="Helical" evidence="7">
    <location>
        <begin position="204"/>
        <end position="227"/>
    </location>
</feature>
<feature type="disulfide bond" evidence="6">
    <location>
        <begin position="117"/>
        <end position="127"/>
    </location>
</feature>
<evidence type="ECO:0000259" key="8">
    <source>
        <dbReference type="PROSITE" id="PS50026"/>
    </source>
</evidence>
<feature type="domain" description="EGF-like" evidence="8">
    <location>
        <begin position="1"/>
        <end position="34"/>
    </location>
</feature>
<accession>A0A7J7KQI9</accession>
<dbReference type="SUPFAM" id="SSF57196">
    <property type="entry name" value="EGF/Laminin"/>
    <property type="match status" value="1"/>
</dbReference>
<dbReference type="Gene3D" id="2.10.25.10">
    <property type="entry name" value="Laminin"/>
    <property type="match status" value="5"/>
</dbReference>
<keyword evidence="7" id="KW-0812">Transmembrane</keyword>
<feature type="disulfide bond" evidence="6">
    <location>
        <begin position="63"/>
        <end position="72"/>
    </location>
</feature>
<comment type="caution">
    <text evidence="9">The sequence shown here is derived from an EMBL/GenBank/DDBJ whole genome shotgun (WGS) entry which is preliminary data.</text>
</comment>
<dbReference type="SMART" id="SM00179">
    <property type="entry name" value="EGF_CA"/>
    <property type="match status" value="5"/>
</dbReference>
<dbReference type="InterPro" id="IPR001881">
    <property type="entry name" value="EGF-like_Ca-bd_dom"/>
</dbReference>
<dbReference type="CDD" id="cd00054">
    <property type="entry name" value="EGF_CA"/>
    <property type="match status" value="4"/>
</dbReference>
<proteinExistence type="predicted"/>
<keyword evidence="4 6" id="KW-1015">Disulfide bond</keyword>
<keyword evidence="2" id="KW-0732">Signal</keyword>
<dbReference type="FunFam" id="2.10.25.10:FF:000279">
    <property type="entry name" value="Neurogenic locus notch 1"/>
    <property type="match status" value="1"/>
</dbReference>
<feature type="domain" description="EGF-like" evidence="8">
    <location>
        <begin position="75"/>
        <end position="111"/>
    </location>
</feature>
<keyword evidence="7" id="KW-0472">Membrane</keyword>
<dbReference type="PROSITE" id="PS00010">
    <property type="entry name" value="ASX_HYDROXYL"/>
    <property type="match status" value="3"/>
</dbReference>
<dbReference type="Pfam" id="PF12661">
    <property type="entry name" value="hEGF"/>
    <property type="match status" value="1"/>
</dbReference>
<sequence>MCVEDPCENGGICVTLEDTYKCECPHHFRGKHCEQEIQSCRSALCKNGADCVDAGNGDFECVCREGFHGDLCEDDVDECASQPCRNDGVCINQVNRFTCECNEKYYGVFCQKSVQSCKSSPCMHGKCVDEGESFNCICEKGYKGVLCEVDIDECANHPCYNGGACIDKIGNFECRCPEYASGSVCELLDSNPDISHHQVLPGSVIAAVSGAGAVLLLIVGVIIAFFLDRKRKDTWNTEHTRSRHTDAPRSKSRNPFYFYKQMGRQSEDTQKLLSRFE</sequence>
<dbReference type="GO" id="GO:0007219">
    <property type="term" value="P:Notch signaling pathway"/>
    <property type="evidence" value="ECO:0007669"/>
    <property type="project" value="TreeGrafter"/>
</dbReference>
<dbReference type="InterPro" id="IPR009030">
    <property type="entry name" value="Growth_fac_rcpt_cys_sf"/>
</dbReference>
<evidence type="ECO:0000256" key="4">
    <source>
        <dbReference type="ARBA" id="ARBA00023157"/>
    </source>
</evidence>
<keyword evidence="1 6" id="KW-0245">EGF-like domain</keyword>
<evidence type="ECO:0000256" key="2">
    <source>
        <dbReference type="ARBA" id="ARBA00022729"/>
    </source>
</evidence>
<dbReference type="AlphaFoldDB" id="A0A7J7KQI9"/>
<keyword evidence="7" id="KW-1133">Transmembrane helix</keyword>
<dbReference type="GO" id="GO:0005112">
    <property type="term" value="F:Notch binding"/>
    <property type="evidence" value="ECO:0007669"/>
    <property type="project" value="TreeGrafter"/>
</dbReference>
<dbReference type="PROSITE" id="PS00022">
    <property type="entry name" value="EGF_1"/>
    <property type="match status" value="5"/>
</dbReference>
<feature type="domain" description="EGF-like" evidence="8">
    <location>
        <begin position="36"/>
        <end position="73"/>
    </location>
</feature>
<dbReference type="PRINTS" id="PR00010">
    <property type="entry name" value="EGFBLOOD"/>
</dbReference>
<dbReference type="PANTHER" id="PTHR12916">
    <property type="entry name" value="CYTOCHROME C OXIDASE POLYPEPTIDE VIC-2"/>
    <property type="match status" value="1"/>
</dbReference>
<organism evidence="9 10">
    <name type="scientific">Bugula neritina</name>
    <name type="common">Brown bryozoan</name>
    <name type="synonym">Sertularia neritina</name>
    <dbReference type="NCBI Taxonomy" id="10212"/>
    <lineage>
        <taxon>Eukaryota</taxon>
        <taxon>Metazoa</taxon>
        <taxon>Spiralia</taxon>
        <taxon>Lophotrochozoa</taxon>
        <taxon>Bryozoa</taxon>
        <taxon>Gymnolaemata</taxon>
        <taxon>Cheilostomatida</taxon>
        <taxon>Flustrina</taxon>
        <taxon>Buguloidea</taxon>
        <taxon>Bugulidae</taxon>
        <taxon>Bugula</taxon>
    </lineage>
</organism>
<dbReference type="FunFam" id="2.10.25.10:FF:000255">
    <property type="entry name" value="Sushi, nidogen and EGF-like domains 1"/>
    <property type="match status" value="1"/>
</dbReference>
<dbReference type="InterPro" id="IPR000742">
    <property type="entry name" value="EGF"/>
</dbReference>
<dbReference type="GO" id="GO:0005509">
    <property type="term" value="F:calcium ion binding"/>
    <property type="evidence" value="ECO:0007669"/>
    <property type="project" value="InterPro"/>
</dbReference>
<feature type="disulfide bond" evidence="6">
    <location>
        <begin position="24"/>
        <end position="33"/>
    </location>
</feature>
<dbReference type="SMART" id="SM00181">
    <property type="entry name" value="EGF"/>
    <property type="match status" value="5"/>
</dbReference>
<evidence type="ECO:0000256" key="7">
    <source>
        <dbReference type="SAM" id="Phobius"/>
    </source>
</evidence>
<feature type="domain" description="EGF-like" evidence="8">
    <location>
        <begin position="113"/>
        <end position="148"/>
    </location>
</feature>
<feature type="disulfide bond" evidence="6">
    <location>
        <begin position="176"/>
        <end position="185"/>
    </location>
</feature>
<dbReference type="OrthoDB" id="430340at2759"/>
<feature type="disulfide bond" evidence="6">
    <location>
        <begin position="101"/>
        <end position="110"/>
    </location>
</feature>
<evidence type="ECO:0000256" key="3">
    <source>
        <dbReference type="ARBA" id="ARBA00022737"/>
    </source>
</evidence>
<keyword evidence="10" id="KW-1185">Reference proteome</keyword>
<keyword evidence="3" id="KW-0677">Repeat</keyword>